<keyword evidence="4" id="KW-0029">Amino-acid transport</keyword>
<dbReference type="SUPFAM" id="SSF53822">
    <property type="entry name" value="Periplasmic binding protein-like I"/>
    <property type="match status" value="1"/>
</dbReference>
<sequence length="388" mass="41672">MTPGLQRGRWLALLLLVPALAQAELRFGIVAPFSGGAAGLGEGMRTGIETHFEEINAAGGVNGRQLELISRDDGYEPSRSAPLTREIIEEDDVLAAIGNVGTPTAIVTIPIHNRSETLLFGAFTGAGVLRQDPPDRYVINFRASYHQETAAMIDGLLEAGVEPDEIAFFTQNDGFGDAGHSGAMAALEAHDVNRPEALAHGRYTRGTTNIHHGLATILEAETEPRAIIMVGVHGPIAEFVEEAYWDLPDTVFLAVSFVGSHALRDALDPEMAESVVITQVVPPYDADLPAVEDYREALAAHAPDTDPNFISLEGYLAARTFVAGLEEAGDNPGREDIVDGLLSLGEFDIGLGETLSLGPDDHQASDSVWPTRIRDGEFEPLDWSELFD</sequence>
<evidence type="ECO:0000256" key="4">
    <source>
        <dbReference type="ARBA" id="ARBA00022970"/>
    </source>
</evidence>
<evidence type="ECO:0000256" key="2">
    <source>
        <dbReference type="ARBA" id="ARBA00022448"/>
    </source>
</evidence>
<evidence type="ECO:0000313" key="7">
    <source>
        <dbReference type="Proteomes" id="UP000199657"/>
    </source>
</evidence>
<dbReference type="Gene3D" id="3.40.50.2300">
    <property type="match status" value="2"/>
</dbReference>
<organism evidence="6 7">
    <name type="scientific">Aquisalimonas asiatica</name>
    <dbReference type="NCBI Taxonomy" id="406100"/>
    <lineage>
        <taxon>Bacteria</taxon>
        <taxon>Pseudomonadati</taxon>
        <taxon>Pseudomonadota</taxon>
        <taxon>Gammaproteobacteria</taxon>
        <taxon>Chromatiales</taxon>
        <taxon>Ectothiorhodospiraceae</taxon>
        <taxon>Aquisalimonas</taxon>
    </lineage>
</organism>
<evidence type="ECO:0000256" key="3">
    <source>
        <dbReference type="ARBA" id="ARBA00022729"/>
    </source>
</evidence>
<reference evidence="6 7" key="1">
    <citation type="submission" date="2016-10" db="EMBL/GenBank/DDBJ databases">
        <authorList>
            <person name="de Groot N.N."/>
        </authorList>
    </citation>
    <scope>NUCLEOTIDE SEQUENCE [LARGE SCALE GENOMIC DNA]</scope>
    <source>
        <strain evidence="6 7">CGMCC 1.6291</strain>
    </source>
</reference>
<evidence type="ECO:0000259" key="5">
    <source>
        <dbReference type="Pfam" id="PF13458"/>
    </source>
</evidence>
<accession>A0A1H8TDJ8</accession>
<proteinExistence type="inferred from homology"/>
<dbReference type="Pfam" id="PF13458">
    <property type="entry name" value="Peripla_BP_6"/>
    <property type="match status" value="1"/>
</dbReference>
<keyword evidence="3" id="KW-0732">Signal</keyword>
<keyword evidence="7" id="KW-1185">Reference proteome</keyword>
<dbReference type="InterPro" id="IPR028082">
    <property type="entry name" value="Peripla_BP_I"/>
</dbReference>
<dbReference type="Proteomes" id="UP000199657">
    <property type="component" value="Unassembled WGS sequence"/>
</dbReference>
<dbReference type="EMBL" id="FOEG01000004">
    <property type="protein sequence ID" value="SEO88664.1"/>
    <property type="molecule type" value="Genomic_DNA"/>
</dbReference>
<protein>
    <submittedName>
        <fullName evidence="6">Amino acid/amide ABC transporter substrate-binding protein, HAAT family (TC 3.A.1.4.-)</fullName>
    </submittedName>
</protein>
<name>A0A1H8TDJ8_9GAMM</name>
<dbReference type="STRING" id="406100.SAMN04488052_10460"/>
<dbReference type="GO" id="GO:0006865">
    <property type="term" value="P:amino acid transport"/>
    <property type="evidence" value="ECO:0007669"/>
    <property type="project" value="UniProtKB-KW"/>
</dbReference>
<dbReference type="PANTHER" id="PTHR47235">
    <property type="entry name" value="BLR6548 PROTEIN"/>
    <property type="match status" value="1"/>
</dbReference>
<keyword evidence="2" id="KW-0813">Transport</keyword>
<comment type="similarity">
    <text evidence="1">Belongs to the leucine-binding protein family.</text>
</comment>
<evidence type="ECO:0000256" key="1">
    <source>
        <dbReference type="ARBA" id="ARBA00010062"/>
    </source>
</evidence>
<gene>
    <name evidence="6" type="ORF">SAMN04488052_10460</name>
</gene>
<dbReference type="CDD" id="cd19978">
    <property type="entry name" value="PBP1_ABC_ligand_binding-like"/>
    <property type="match status" value="1"/>
</dbReference>
<dbReference type="PRINTS" id="PR00337">
    <property type="entry name" value="LEUILEVALBP"/>
</dbReference>
<dbReference type="InterPro" id="IPR000709">
    <property type="entry name" value="Leu_Ile_Val-bd"/>
</dbReference>
<feature type="domain" description="Leucine-binding protein" evidence="5">
    <location>
        <begin position="25"/>
        <end position="376"/>
    </location>
</feature>
<dbReference type="InterPro" id="IPR028081">
    <property type="entry name" value="Leu-bd"/>
</dbReference>
<dbReference type="RefSeq" id="WP_091643148.1">
    <property type="nucleotide sequence ID" value="NZ_FOEG01000004.1"/>
</dbReference>
<evidence type="ECO:0000313" key="6">
    <source>
        <dbReference type="EMBL" id="SEO88664.1"/>
    </source>
</evidence>
<dbReference type="PANTHER" id="PTHR47235:SF1">
    <property type="entry name" value="BLR6548 PROTEIN"/>
    <property type="match status" value="1"/>
</dbReference>
<dbReference type="AlphaFoldDB" id="A0A1H8TDJ8"/>
<dbReference type="OrthoDB" id="9147078at2"/>